<sequence length="60" mass="6671">MLKTVNTPSHGDAKILRVQEGREDLERLRGMFPEATSIEQARSMAASHGEYVLLVTDDAQ</sequence>
<evidence type="ECO:0000313" key="1">
    <source>
        <dbReference type="EMBL" id="OHA79606.1"/>
    </source>
</evidence>
<accession>A0A1G2S3F4</accession>
<proteinExistence type="predicted"/>
<comment type="caution">
    <text evidence="1">The sequence shown here is derived from an EMBL/GenBank/DDBJ whole genome shotgun (WGS) entry which is preliminary data.</text>
</comment>
<dbReference type="Proteomes" id="UP000176997">
    <property type="component" value="Unassembled WGS sequence"/>
</dbReference>
<evidence type="ECO:0000313" key="2">
    <source>
        <dbReference type="Proteomes" id="UP000176997"/>
    </source>
</evidence>
<reference evidence="1 2" key="1">
    <citation type="journal article" date="2016" name="Nat. Commun.">
        <title>Thousands of microbial genomes shed light on interconnected biogeochemical processes in an aquifer system.</title>
        <authorList>
            <person name="Anantharaman K."/>
            <person name="Brown C.T."/>
            <person name="Hug L.A."/>
            <person name="Sharon I."/>
            <person name="Castelle C.J."/>
            <person name="Probst A.J."/>
            <person name="Thomas B.C."/>
            <person name="Singh A."/>
            <person name="Wilkins M.J."/>
            <person name="Karaoz U."/>
            <person name="Brodie E.L."/>
            <person name="Williams K.H."/>
            <person name="Hubbard S.S."/>
            <person name="Banfield J.F."/>
        </authorList>
    </citation>
    <scope>NUCLEOTIDE SEQUENCE [LARGE SCALE GENOMIC DNA]</scope>
</reference>
<protein>
    <submittedName>
        <fullName evidence="1">Uncharacterized protein</fullName>
    </submittedName>
</protein>
<dbReference type="EMBL" id="MHUS01000045">
    <property type="protein sequence ID" value="OHA79606.1"/>
    <property type="molecule type" value="Genomic_DNA"/>
</dbReference>
<dbReference type="AlphaFoldDB" id="A0A1G2S3F4"/>
<name>A0A1G2S3F4_9BACT</name>
<gene>
    <name evidence="1" type="ORF">A2675_02640</name>
</gene>
<organism evidence="1 2">
    <name type="scientific">Candidatus Yonathbacteria bacterium RIFCSPHIGHO2_01_FULL_51_10</name>
    <dbReference type="NCBI Taxonomy" id="1802723"/>
    <lineage>
        <taxon>Bacteria</taxon>
        <taxon>Candidatus Yonathiibacteriota</taxon>
    </lineage>
</organism>